<dbReference type="GO" id="GO:0003677">
    <property type="term" value="F:DNA binding"/>
    <property type="evidence" value="ECO:0007669"/>
    <property type="project" value="InterPro"/>
</dbReference>
<evidence type="ECO:0000259" key="1">
    <source>
        <dbReference type="SMART" id="SM01321"/>
    </source>
</evidence>
<dbReference type="Proteomes" id="UP000297776">
    <property type="component" value="Unassembled WGS sequence"/>
</dbReference>
<dbReference type="PANTHER" id="PTHR34322:SF2">
    <property type="entry name" value="TRANSPOSASE IS200-LIKE DOMAIN-CONTAINING PROTEIN"/>
    <property type="match status" value="1"/>
</dbReference>
<name>A0A4Y8LN49_9BACL</name>
<evidence type="ECO:0000313" key="2">
    <source>
        <dbReference type="EMBL" id="TFE04010.1"/>
    </source>
</evidence>
<proteinExistence type="predicted"/>
<sequence length="257" mass="30397">MPRESRKISQSGIYHVHSKGSNYQMIFYDDHDRNKFLMKLHSVKQVTEFELYGWCLMDNHFHLIIKVKEVPISRIMQKLNGSYAIYFNAKYQAIGSLYYDRFKSHEVENLQYLFTLIRYVHHNPVRAHMVQTPSAWHWSSCRDYYGYSTPHSHLLNHHKILQTFSSNPEQAIYRFTTFNESPADKPRHLLTKKPVFTDQEAIKEIQNHIIDPPIHVIKYLPPTERKIVIRHLKTIKGISLRQLARILGTSLGVVRRA</sequence>
<dbReference type="SMART" id="SM01321">
    <property type="entry name" value="Y1_Tnp"/>
    <property type="match status" value="1"/>
</dbReference>
<dbReference type="SUPFAM" id="SSF143422">
    <property type="entry name" value="Transposase IS200-like"/>
    <property type="match status" value="1"/>
</dbReference>
<evidence type="ECO:0000313" key="3">
    <source>
        <dbReference type="Proteomes" id="UP000297776"/>
    </source>
</evidence>
<feature type="domain" description="Transposase IS200-like" evidence="1">
    <location>
        <begin position="9"/>
        <end position="123"/>
    </location>
</feature>
<comment type="caution">
    <text evidence="2">The sequence shown here is derived from an EMBL/GenBank/DDBJ whole genome shotgun (WGS) entry which is preliminary data.</text>
</comment>
<dbReference type="Gene3D" id="3.30.70.1290">
    <property type="entry name" value="Transposase IS200-like"/>
    <property type="match status" value="1"/>
</dbReference>
<protein>
    <submittedName>
        <fullName evidence="2">Transposase</fullName>
    </submittedName>
</protein>
<dbReference type="InterPro" id="IPR036515">
    <property type="entry name" value="Transposase_17_sf"/>
</dbReference>
<dbReference type="OrthoDB" id="9788881at2"/>
<reference evidence="2 3" key="1">
    <citation type="submission" date="2019-03" db="EMBL/GenBank/DDBJ databases">
        <authorList>
            <person name="Yang Y."/>
        </authorList>
    </citation>
    <scope>NUCLEOTIDE SEQUENCE [LARGE SCALE GENOMIC DNA]</scope>
    <source>
        <strain evidence="2 3">ASL-1</strain>
    </source>
</reference>
<accession>A0A4Y8LN49</accession>
<organism evidence="2 3">
    <name type="scientific">Jeotgalibacillus salarius</name>
    <dbReference type="NCBI Taxonomy" id="546023"/>
    <lineage>
        <taxon>Bacteria</taxon>
        <taxon>Bacillati</taxon>
        <taxon>Bacillota</taxon>
        <taxon>Bacilli</taxon>
        <taxon>Bacillales</taxon>
        <taxon>Caryophanaceae</taxon>
        <taxon>Jeotgalibacillus</taxon>
    </lineage>
</organism>
<dbReference type="RefSeq" id="WP_134378873.1">
    <property type="nucleotide sequence ID" value="NZ_SORX01000001.1"/>
</dbReference>
<gene>
    <name evidence="2" type="ORF">E2626_01390</name>
</gene>
<dbReference type="GO" id="GO:0006313">
    <property type="term" value="P:DNA transposition"/>
    <property type="evidence" value="ECO:0007669"/>
    <property type="project" value="InterPro"/>
</dbReference>
<keyword evidence="3" id="KW-1185">Reference proteome</keyword>
<dbReference type="AlphaFoldDB" id="A0A4Y8LN49"/>
<dbReference type="GO" id="GO:0004803">
    <property type="term" value="F:transposase activity"/>
    <property type="evidence" value="ECO:0007669"/>
    <property type="project" value="InterPro"/>
</dbReference>
<dbReference type="InterPro" id="IPR002686">
    <property type="entry name" value="Transposase_17"/>
</dbReference>
<dbReference type="PANTHER" id="PTHR34322">
    <property type="entry name" value="TRANSPOSASE, Y1_TNP DOMAIN-CONTAINING"/>
    <property type="match status" value="1"/>
</dbReference>
<dbReference type="Pfam" id="PF01797">
    <property type="entry name" value="Y1_Tnp"/>
    <property type="match status" value="1"/>
</dbReference>
<dbReference type="EMBL" id="SORX01000001">
    <property type="protein sequence ID" value="TFE04010.1"/>
    <property type="molecule type" value="Genomic_DNA"/>
</dbReference>